<dbReference type="GO" id="GO:0047429">
    <property type="term" value="F:nucleoside triphosphate diphosphatase activity"/>
    <property type="evidence" value="ECO:0007669"/>
    <property type="project" value="InterPro"/>
</dbReference>
<evidence type="ECO:0000259" key="1">
    <source>
        <dbReference type="Pfam" id="PF03819"/>
    </source>
</evidence>
<gene>
    <name evidence="2" type="ORF">DFR79_13135</name>
</gene>
<dbReference type="RefSeq" id="WP_133516052.1">
    <property type="nucleotide sequence ID" value="NZ_SNWX01000031.1"/>
</dbReference>
<dbReference type="GO" id="GO:0046061">
    <property type="term" value="P:dATP catabolic process"/>
    <property type="evidence" value="ECO:0007669"/>
    <property type="project" value="TreeGrafter"/>
</dbReference>
<dbReference type="Gene3D" id="1.10.287.1080">
    <property type="entry name" value="MazG-like"/>
    <property type="match status" value="2"/>
</dbReference>
<dbReference type="GO" id="GO:0046076">
    <property type="term" value="P:dTTP catabolic process"/>
    <property type="evidence" value="ECO:0007669"/>
    <property type="project" value="TreeGrafter"/>
</dbReference>
<dbReference type="Pfam" id="PF03819">
    <property type="entry name" value="MazG"/>
    <property type="match status" value="2"/>
</dbReference>
<dbReference type="InterPro" id="IPR011551">
    <property type="entry name" value="NTP_PyrPHydrolase_MazG"/>
</dbReference>
<dbReference type="GO" id="GO:0046081">
    <property type="term" value="P:dUTP catabolic process"/>
    <property type="evidence" value="ECO:0007669"/>
    <property type="project" value="TreeGrafter"/>
</dbReference>
<dbReference type="AlphaFoldDB" id="A0A4R6LE83"/>
<evidence type="ECO:0000313" key="2">
    <source>
        <dbReference type="EMBL" id="TDO77767.1"/>
    </source>
</evidence>
<keyword evidence="2" id="KW-0489">Methyltransferase</keyword>
<reference evidence="2 3" key="1">
    <citation type="submission" date="2019-03" db="EMBL/GenBank/DDBJ databases">
        <title>Subsurface microbial communities from deep shales in Ohio and West Virginia, USA.</title>
        <authorList>
            <person name="Wrighton K."/>
        </authorList>
    </citation>
    <scope>NUCLEOTIDE SEQUENCE [LARGE SCALE GENOMIC DNA]</scope>
    <source>
        <strain evidence="2 3">MA284_T2</strain>
    </source>
</reference>
<name>A0A4R6LE83_9FIRM</name>
<dbReference type="InterPro" id="IPR004518">
    <property type="entry name" value="MazG-like_dom"/>
</dbReference>
<dbReference type="OrthoDB" id="9808939at2"/>
<sequence length="292" mass="34251">MDSRNRKLILEELDKLIEVMSVLRGPDGCPWDKKQDYYSLKENIIEEAYEVVEALEKNDIPAFKEELGDLLLQVVFESQIAYEKSDFDLADVAKVLREKLIRRHPHVFADVKVDGSEEVLRNWEKIKQEEKSEKNQLNSLLDKFNQGQSALNQAYDIQKIAAEVGFDWNNLEPVLDKIEEEFGECKEIIGANPDNTLFADQNLNIEEQKELEAEIGDLLFAVVNLARFKKINPEIALLKTISKFKNRFKFIEQRIIDEKAEFEDYSLEQLDEIWNQAKKEEKKFNQQEDYQR</sequence>
<dbReference type="GO" id="GO:0006203">
    <property type="term" value="P:dGTP catabolic process"/>
    <property type="evidence" value="ECO:0007669"/>
    <property type="project" value="TreeGrafter"/>
</dbReference>
<feature type="domain" description="NTP pyrophosphohydrolase MazG-like" evidence="1">
    <location>
        <begin position="36"/>
        <end position="108"/>
    </location>
</feature>
<dbReference type="Proteomes" id="UP000295064">
    <property type="component" value="Unassembled WGS sequence"/>
</dbReference>
<organism evidence="2 3">
    <name type="scientific">Halanaerobium saccharolyticum</name>
    <dbReference type="NCBI Taxonomy" id="43595"/>
    <lineage>
        <taxon>Bacteria</taxon>
        <taxon>Bacillati</taxon>
        <taxon>Bacillota</taxon>
        <taxon>Clostridia</taxon>
        <taxon>Halanaerobiales</taxon>
        <taxon>Halanaerobiaceae</taxon>
        <taxon>Halanaerobium</taxon>
    </lineage>
</organism>
<dbReference type="InterPro" id="IPR048011">
    <property type="entry name" value="NTP-PPase_MazG-like_C"/>
</dbReference>
<feature type="domain" description="NTP pyrophosphohydrolase MazG-like" evidence="1">
    <location>
        <begin position="175"/>
        <end position="247"/>
    </location>
</feature>
<dbReference type="CDD" id="cd11528">
    <property type="entry name" value="NTP-PPase_MazG_Nterm"/>
    <property type="match status" value="1"/>
</dbReference>
<dbReference type="NCBIfam" id="NF007113">
    <property type="entry name" value="PRK09562.1"/>
    <property type="match status" value="1"/>
</dbReference>
<keyword evidence="2" id="KW-0808">Transferase</keyword>
<dbReference type="GO" id="GO:0006950">
    <property type="term" value="P:response to stress"/>
    <property type="evidence" value="ECO:0007669"/>
    <property type="project" value="UniProtKB-ARBA"/>
</dbReference>
<dbReference type="FunFam" id="1.10.287.1080:FF:000001">
    <property type="entry name" value="Nucleoside triphosphate pyrophosphohydrolase"/>
    <property type="match status" value="1"/>
</dbReference>
<comment type="caution">
    <text evidence="2">The sequence shown here is derived from an EMBL/GenBank/DDBJ whole genome shotgun (WGS) entry which is preliminary data.</text>
</comment>
<proteinExistence type="predicted"/>
<dbReference type="GO" id="GO:0046052">
    <property type="term" value="P:UTP catabolic process"/>
    <property type="evidence" value="ECO:0007669"/>
    <property type="project" value="TreeGrafter"/>
</dbReference>
<dbReference type="InterPro" id="IPR048015">
    <property type="entry name" value="NTP-PPase_MazG-like_N"/>
</dbReference>
<accession>A0A4R6LE83</accession>
<evidence type="ECO:0000313" key="3">
    <source>
        <dbReference type="Proteomes" id="UP000295064"/>
    </source>
</evidence>
<dbReference type="PANTHER" id="PTHR30522">
    <property type="entry name" value="NUCLEOSIDE TRIPHOSPHATE PYROPHOSPHOHYDROLASE"/>
    <property type="match status" value="1"/>
</dbReference>
<dbReference type="EMBL" id="SNWX01000031">
    <property type="protein sequence ID" value="TDO77767.1"/>
    <property type="molecule type" value="Genomic_DNA"/>
</dbReference>
<dbReference type="GO" id="GO:0032259">
    <property type="term" value="P:methylation"/>
    <property type="evidence" value="ECO:0007669"/>
    <property type="project" value="UniProtKB-KW"/>
</dbReference>
<dbReference type="GO" id="GO:0008168">
    <property type="term" value="F:methyltransferase activity"/>
    <property type="evidence" value="ECO:0007669"/>
    <property type="project" value="UniProtKB-KW"/>
</dbReference>
<dbReference type="PANTHER" id="PTHR30522:SF0">
    <property type="entry name" value="NUCLEOSIDE TRIPHOSPHATE PYROPHOSPHOHYDROLASE"/>
    <property type="match status" value="1"/>
</dbReference>
<dbReference type="CDD" id="cd11529">
    <property type="entry name" value="NTP-PPase_MazG_Cterm"/>
    <property type="match status" value="1"/>
</dbReference>
<dbReference type="SUPFAM" id="SSF101386">
    <property type="entry name" value="all-alpha NTP pyrophosphatases"/>
    <property type="match status" value="2"/>
</dbReference>
<dbReference type="NCBIfam" id="TIGR00444">
    <property type="entry name" value="mazG"/>
    <property type="match status" value="1"/>
</dbReference>
<protein>
    <submittedName>
        <fullName evidence="2">Tetrapyrrole methylase family protein/MazG family protein</fullName>
    </submittedName>
</protein>
<dbReference type="GO" id="GO:0046047">
    <property type="term" value="P:TTP catabolic process"/>
    <property type="evidence" value="ECO:0007669"/>
    <property type="project" value="TreeGrafter"/>
</dbReference>